<evidence type="ECO:0000256" key="4">
    <source>
        <dbReference type="ARBA" id="ARBA00022475"/>
    </source>
</evidence>
<feature type="domain" description="Ion transport" evidence="16">
    <location>
        <begin position="51"/>
        <end position="170"/>
    </location>
</feature>
<reference evidence="17 18" key="1">
    <citation type="submission" date="2018-02" db="EMBL/GenBank/DDBJ databases">
        <title>The genomes of Aspergillus section Nigri reveals drivers in fungal speciation.</title>
        <authorList>
            <consortium name="DOE Joint Genome Institute"/>
            <person name="Vesth T.C."/>
            <person name="Nybo J."/>
            <person name="Theobald S."/>
            <person name="Brandl J."/>
            <person name="Frisvad J.C."/>
            <person name="Nielsen K.F."/>
            <person name="Lyhne E.K."/>
            <person name="Kogle M.E."/>
            <person name="Kuo A."/>
            <person name="Riley R."/>
            <person name="Clum A."/>
            <person name="Nolan M."/>
            <person name="Lipzen A."/>
            <person name="Salamov A."/>
            <person name="Henrissat B."/>
            <person name="Wiebenga A."/>
            <person name="De vries R.P."/>
            <person name="Grigoriev I.V."/>
            <person name="Mortensen U.H."/>
            <person name="Andersen M.R."/>
            <person name="Baker S.E."/>
        </authorList>
    </citation>
    <scope>NUCLEOTIDE SEQUENCE [LARGE SCALE GENOMIC DNA]</scope>
    <source>
        <strain evidence="17 18">CBS 121593</strain>
    </source>
</reference>
<dbReference type="PANTHER" id="PTHR46480">
    <property type="entry name" value="F20B24.22"/>
    <property type="match status" value="1"/>
</dbReference>
<evidence type="ECO:0000256" key="12">
    <source>
        <dbReference type="ARBA" id="ARBA00031989"/>
    </source>
</evidence>
<dbReference type="Gene3D" id="1.20.120.350">
    <property type="entry name" value="Voltage-gated potassium channels. Chain C"/>
    <property type="match status" value="1"/>
</dbReference>
<keyword evidence="4" id="KW-1003">Cell membrane</keyword>
<keyword evidence="9" id="KW-0406">Ion transport</keyword>
<evidence type="ECO:0000313" key="18">
    <source>
        <dbReference type="Proteomes" id="UP000249402"/>
    </source>
</evidence>
<keyword evidence="18" id="KW-1185">Reference proteome</keyword>
<keyword evidence="7 15" id="KW-1133">Transmembrane helix</keyword>
<dbReference type="GeneID" id="37223207"/>
<dbReference type="PANTHER" id="PTHR46480:SF1">
    <property type="entry name" value="VOLTAGE-GATED HYDROGEN CHANNEL 1"/>
    <property type="match status" value="1"/>
</dbReference>
<keyword evidence="11" id="KW-0407">Ion channel</keyword>
<dbReference type="InterPro" id="IPR027359">
    <property type="entry name" value="Volt_channel_dom_sf"/>
</dbReference>
<evidence type="ECO:0000256" key="10">
    <source>
        <dbReference type="ARBA" id="ARBA00023136"/>
    </source>
</evidence>
<dbReference type="Pfam" id="PF00520">
    <property type="entry name" value="Ion_trans"/>
    <property type="match status" value="1"/>
</dbReference>
<keyword evidence="10 15" id="KW-0472">Membrane</keyword>
<feature type="transmembrane region" description="Helical" evidence="15">
    <location>
        <begin position="129"/>
        <end position="149"/>
    </location>
</feature>
<evidence type="ECO:0000256" key="1">
    <source>
        <dbReference type="ARBA" id="ARBA00004651"/>
    </source>
</evidence>
<organism evidence="17 18">
    <name type="scientific">Aspergillus ibericus CBS 121593</name>
    <dbReference type="NCBI Taxonomy" id="1448316"/>
    <lineage>
        <taxon>Eukaryota</taxon>
        <taxon>Fungi</taxon>
        <taxon>Dikarya</taxon>
        <taxon>Ascomycota</taxon>
        <taxon>Pezizomycotina</taxon>
        <taxon>Eurotiomycetes</taxon>
        <taxon>Eurotiomycetidae</taxon>
        <taxon>Eurotiales</taxon>
        <taxon>Aspergillaceae</taxon>
        <taxon>Aspergillus</taxon>
        <taxon>Aspergillus subgen. Circumdati</taxon>
    </lineage>
</organism>
<evidence type="ECO:0000256" key="14">
    <source>
        <dbReference type="SAM" id="MobiDB-lite"/>
    </source>
</evidence>
<dbReference type="VEuPathDB" id="FungiDB:BO80DRAFT_420325"/>
<dbReference type="InterPro" id="IPR031846">
    <property type="entry name" value="Hvcn1"/>
</dbReference>
<evidence type="ECO:0000256" key="7">
    <source>
        <dbReference type="ARBA" id="ARBA00022989"/>
    </source>
</evidence>
<evidence type="ECO:0000256" key="2">
    <source>
        <dbReference type="ARBA" id="ARBA00015897"/>
    </source>
</evidence>
<sequence length="208" mass="23739">MRSSNDPLLTTEAQPLPPGQIYLSDEDSPRSSLVARYRRSARDFLSSRFGHYLILFLVSVDVACVFADFLIELHVCELEKRYSHVPAIWGEAQEGLEIVGLVFSCLFMVELMVAVASFGMSYFSSKFHIFDSLVIVVAFAIDVALRGLVEELGSLVVVLRLWRVFKIIEELESASADSMEEYEREIDRLREENEYLRERLELGDEDAD</sequence>
<keyword evidence="5 15" id="KW-0812">Transmembrane</keyword>
<protein>
    <recommendedName>
        <fullName evidence="2">Voltage-gated hydrogen channel 1</fullName>
    </recommendedName>
    <alternativeName>
        <fullName evidence="12">Hydrogen voltage-gated channel 1</fullName>
    </alternativeName>
</protein>
<dbReference type="OrthoDB" id="427456at2759"/>
<proteinExistence type="predicted"/>
<evidence type="ECO:0000256" key="15">
    <source>
        <dbReference type="SAM" id="Phobius"/>
    </source>
</evidence>
<evidence type="ECO:0000256" key="9">
    <source>
        <dbReference type="ARBA" id="ARBA00023065"/>
    </source>
</evidence>
<evidence type="ECO:0000256" key="3">
    <source>
        <dbReference type="ARBA" id="ARBA00022448"/>
    </source>
</evidence>
<dbReference type="STRING" id="1448316.A0A395GL84"/>
<keyword evidence="6" id="KW-0851">Voltage-gated channel</keyword>
<evidence type="ECO:0000256" key="5">
    <source>
        <dbReference type="ARBA" id="ARBA00022692"/>
    </source>
</evidence>
<evidence type="ECO:0000313" key="17">
    <source>
        <dbReference type="EMBL" id="RAK94793.1"/>
    </source>
</evidence>
<evidence type="ECO:0000259" key="16">
    <source>
        <dbReference type="Pfam" id="PF00520"/>
    </source>
</evidence>
<dbReference type="RefSeq" id="XP_025569121.1">
    <property type="nucleotide sequence ID" value="XM_025718342.1"/>
</dbReference>
<name>A0A395GL84_9EURO</name>
<dbReference type="AlphaFoldDB" id="A0A395GL84"/>
<feature type="compositionally biased region" description="Polar residues" evidence="14">
    <location>
        <begin position="1"/>
        <end position="13"/>
    </location>
</feature>
<dbReference type="EMBL" id="KZ824522">
    <property type="protein sequence ID" value="RAK94793.1"/>
    <property type="molecule type" value="Genomic_DNA"/>
</dbReference>
<gene>
    <name evidence="17" type="ORF">BO80DRAFT_420325</name>
</gene>
<evidence type="ECO:0000256" key="8">
    <source>
        <dbReference type="ARBA" id="ARBA00023054"/>
    </source>
</evidence>
<evidence type="ECO:0000256" key="11">
    <source>
        <dbReference type="ARBA" id="ARBA00023303"/>
    </source>
</evidence>
<dbReference type="GO" id="GO:0034702">
    <property type="term" value="C:monoatomic ion channel complex"/>
    <property type="evidence" value="ECO:0007669"/>
    <property type="project" value="UniProtKB-KW"/>
</dbReference>
<keyword evidence="3" id="KW-0813">Transport</keyword>
<accession>A0A395GL84</accession>
<dbReference type="InterPro" id="IPR005821">
    <property type="entry name" value="Ion_trans_dom"/>
</dbReference>
<keyword evidence="8 13" id="KW-0175">Coiled coil</keyword>
<dbReference type="GO" id="GO:0005886">
    <property type="term" value="C:plasma membrane"/>
    <property type="evidence" value="ECO:0007669"/>
    <property type="project" value="UniProtKB-SubCell"/>
</dbReference>
<feature type="transmembrane region" description="Helical" evidence="15">
    <location>
        <begin position="98"/>
        <end position="123"/>
    </location>
</feature>
<feature type="coiled-coil region" evidence="13">
    <location>
        <begin position="168"/>
        <end position="206"/>
    </location>
</feature>
<feature type="region of interest" description="Disordered" evidence="14">
    <location>
        <begin position="1"/>
        <end position="24"/>
    </location>
</feature>
<comment type="subcellular location">
    <subcellularLocation>
        <location evidence="1">Cell membrane</location>
        <topology evidence="1">Multi-pass membrane protein</topology>
    </subcellularLocation>
</comment>
<evidence type="ECO:0000256" key="13">
    <source>
        <dbReference type="SAM" id="Coils"/>
    </source>
</evidence>
<dbReference type="Proteomes" id="UP000249402">
    <property type="component" value="Unassembled WGS sequence"/>
</dbReference>
<feature type="transmembrane region" description="Helical" evidence="15">
    <location>
        <begin position="49"/>
        <end position="71"/>
    </location>
</feature>
<dbReference type="GO" id="GO:0030171">
    <property type="term" value="F:voltage-gated proton channel activity"/>
    <property type="evidence" value="ECO:0007669"/>
    <property type="project" value="InterPro"/>
</dbReference>
<evidence type="ECO:0000256" key="6">
    <source>
        <dbReference type="ARBA" id="ARBA00022882"/>
    </source>
</evidence>